<dbReference type="AlphaFoldDB" id="A0A937F5A5"/>
<proteinExistence type="predicted"/>
<sequence length="197" mass="22391">MSIYRKVQAVERVFSSLEKELATFKNATGLHCISGCGLCCKKPDISASPLEFLPLAYALFKEDQAYQWLEELQASANEPICKIFRPLLSDGENGFCSHYKYRGLICRLFGYSAMLDKQGTPQLVTCKTIKTELPQQVMNAQQHISDGKKTPIMRNYYFQLRAIDSELGQKLMPINQAVLEALKIVLSYYAYRKAKRA</sequence>
<organism evidence="1 2">
    <name type="scientific">Fulvivirga sediminis</name>
    <dbReference type="NCBI Taxonomy" id="2803949"/>
    <lineage>
        <taxon>Bacteria</taxon>
        <taxon>Pseudomonadati</taxon>
        <taxon>Bacteroidota</taxon>
        <taxon>Cytophagia</taxon>
        <taxon>Cytophagales</taxon>
        <taxon>Fulvivirgaceae</taxon>
        <taxon>Fulvivirga</taxon>
    </lineage>
</organism>
<keyword evidence="2" id="KW-1185">Reference proteome</keyword>
<evidence type="ECO:0000313" key="1">
    <source>
        <dbReference type="EMBL" id="MBL3654529.1"/>
    </source>
</evidence>
<evidence type="ECO:0000313" key="2">
    <source>
        <dbReference type="Proteomes" id="UP000659388"/>
    </source>
</evidence>
<dbReference type="Pfam" id="PF03692">
    <property type="entry name" value="CxxCxxCC"/>
    <property type="match status" value="1"/>
</dbReference>
<accession>A0A937F5A5</accession>
<dbReference type="Proteomes" id="UP000659388">
    <property type="component" value="Unassembled WGS sequence"/>
</dbReference>
<comment type="caution">
    <text evidence="1">The sequence shown here is derived from an EMBL/GenBank/DDBJ whole genome shotgun (WGS) entry which is preliminary data.</text>
</comment>
<dbReference type="InterPro" id="IPR005358">
    <property type="entry name" value="Puta_zinc/iron-chelating_dom"/>
</dbReference>
<name>A0A937F5A5_9BACT</name>
<protein>
    <submittedName>
        <fullName evidence="1">YkgJ family cysteine cluster protein</fullName>
    </submittedName>
</protein>
<reference evidence="1" key="1">
    <citation type="submission" date="2021-01" db="EMBL/GenBank/DDBJ databases">
        <title>Fulvivirga kasyanovii gen. nov., sp nov., a novel member of the phylum Bacteroidetes isolated from seawater in a mussel farm.</title>
        <authorList>
            <person name="Zhao L.-H."/>
            <person name="Wang Z.-J."/>
        </authorList>
    </citation>
    <scope>NUCLEOTIDE SEQUENCE</scope>
    <source>
        <strain evidence="1">2943</strain>
    </source>
</reference>
<dbReference type="EMBL" id="JAESIY010000001">
    <property type="protein sequence ID" value="MBL3654529.1"/>
    <property type="molecule type" value="Genomic_DNA"/>
</dbReference>
<gene>
    <name evidence="1" type="ORF">JL102_00185</name>
</gene>
<dbReference type="RefSeq" id="WP_202241400.1">
    <property type="nucleotide sequence ID" value="NZ_JAESIY010000001.1"/>
</dbReference>